<dbReference type="Pfam" id="PF13520">
    <property type="entry name" value="AA_permease_2"/>
    <property type="match status" value="1"/>
</dbReference>
<feature type="transmembrane region" description="Helical" evidence="6">
    <location>
        <begin position="126"/>
        <end position="144"/>
    </location>
</feature>
<feature type="transmembrane region" description="Helical" evidence="6">
    <location>
        <begin position="156"/>
        <end position="173"/>
    </location>
</feature>
<keyword evidence="5 6" id="KW-0472">Membrane</keyword>
<feature type="transmembrane region" description="Helical" evidence="6">
    <location>
        <begin position="409"/>
        <end position="427"/>
    </location>
</feature>
<dbReference type="GO" id="GO:0022857">
    <property type="term" value="F:transmembrane transporter activity"/>
    <property type="evidence" value="ECO:0007669"/>
    <property type="project" value="InterPro"/>
</dbReference>
<dbReference type="PANTHER" id="PTHR42770">
    <property type="entry name" value="AMINO ACID TRANSPORTER-RELATED"/>
    <property type="match status" value="1"/>
</dbReference>
<dbReference type="AlphaFoldDB" id="A0A3D9RPH5"/>
<gene>
    <name evidence="7" type="ORF">BX611_1358</name>
</gene>
<dbReference type="PIRSF" id="PIRSF006060">
    <property type="entry name" value="AA_transporter"/>
    <property type="match status" value="1"/>
</dbReference>
<keyword evidence="3 6" id="KW-0812">Transmembrane</keyword>
<evidence type="ECO:0000256" key="4">
    <source>
        <dbReference type="ARBA" id="ARBA00022989"/>
    </source>
</evidence>
<name>A0A3D9RPH5_9FLAO</name>
<evidence type="ECO:0000313" key="8">
    <source>
        <dbReference type="Proteomes" id="UP000256429"/>
    </source>
</evidence>
<dbReference type="EMBL" id="QTTQ01000010">
    <property type="protein sequence ID" value="REE81819.1"/>
    <property type="molecule type" value="Genomic_DNA"/>
</dbReference>
<feature type="transmembrane region" description="Helical" evidence="6">
    <location>
        <begin position="322"/>
        <end position="341"/>
    </location>
</feature>
<feature type="transmembrane region" description="Helical" evidence="6">
    <location>
        <begin position="87"/>
        <end position="111"/>
    </location>
</feature>
<evidence type="ECO:0000256" key="5">
    <source>
        <dbReference type="ARBA" id="ARBA00023136"/>
    </source>
</evidence>
<protein>
    <submittedName>
        <fullName evidence="7">Amino acid transporter</fullName>
    </submittedName>
</protein>
<feature type="transmembrane region" description="Helical" evidence="6">
    <location>
        <begin position="197"/>
        <end position="214"/>
    </location>
</feature>
<feature type="transmembrane region" description="Helical" evidence="6">
    <location>
        <begin position="46"/>
        <end position="66"/>
    </location>
</feature>
<feature type="transmembrane region" description="Helical" evidence="6">
    <location>
        <begin position="347"/>
        <end position="365"/>
    </location>
</feature>
<dbReference type="GO" id="GO:0005886">
    <property type="term" value="C:plasma membrane"/>
    <property type="evidence" value="ECO:0007669"/>
    <property type="project" value="UniProtKB-SubCell"/>
</dbReference>
<feature type="transmembrane region" description="Helical" evidence="6">
    <location>
        <begin position="12"/>
        <end position="40"/>
    </location>
</feature>
<proteinExistence type="predicted"/>
<dbReference type="RefSeq" id="WP_115879433.1">
    <property type="nucleotide sequence ID" value="NZ_QTTQ01000010.1"/>
</dbReference>
<sequence length="444" mass="47907">MKEKQENLKREIGILGLMSNIINTVIGSGIFVLPAIIAAGLGSASILAYVFCGILITLMMLCFAEVGSKITETGGVYIYIEKSFGKFPGFLTAILLLLSAITADAAIANAIVEIIFKLLPSLQSELLKILFFLFLFSGLGFINIKGLKNGIGFVKIITIIKIAPLLLIAFIGFKDVNLNNLVLETVPSIQQIGESSLILYFAFTGAGSALSVSGEVRNPQKTIPKAILISIFIIGVIYVLVQTVSQGVLGSSLPSFTENPLGEVANKIFGPIGFTLLTIGAAVSMFGGISSKILSIPRILFAASKDKVIPIKKLSKIHIKYSTPYIAIIAYVTLCFLFAILGGFKQLAILSSASSLLISLGISLATIKLRRGKKFVSHGKTFKIPGGYIVPILSFIVILWFLSNLSENKILGIGIFIIILTLLYFLINSKIIKRLTKKYIEFGR</sequence>
<comment type="subcellular location">
    <subcellularLocation>
        <location evidence="1">Cell membrane</location>
        <topology evidence="1">Multi-pass membrane protein</topology>
    </subcellularLocation>
</comment>
<accession>A0A3D9RPH5</accession>
<keyword evidence="8" id="KW-1185">Reference proteome</keyword>
<keyword evidence="2" id="KW-1003">Cell membrane</keyword>
<dbReference type="Proteomes" id="UP000256429">
    <property type="component" value="Unassembled WGS sequence"/>
</dbReference>
<dbReference type="InterPro" id="IPR050367">
    <property type="entry name" value="APC_superfamily"/>
</dbReference>
<evidence type="ECO:0000256" key="1">
    <source>
        <dbReference type="ARBA" id="ARBA00004651"/>
    </source>
</evidence>
<dbReference type="InterPro" id="IPR002293">
    <property type="entry name" value="AA/rel_permease1"/>
</dbReference>
<dbReference type="OrthoDB" id="9806937at2"/>
<dbReference type="PRINTS" id="PR00303">
    <property type="entry name" value="SECYTRNLCASE"/>
</dbReference>
<feature type="transmembrane region" description="Helical" evidence="6">
    <location>
        <begin position="268"/>
        <end position="289"/>
    </location>
</feature>
<dbReference type="PANTHER" id="PTHR42770:SF7">
    <property type="entry name" value="MEMBRANE PROTEIN"/>
    <property type="match status" value="1"/>
</dbReference>
<reference evidence="7 8" key="1">
    <citation type="submission" date="2018-08" db="EMBL/GenBank/DDBJ databases">
        <title>Genomic Encyclopedia of Type Strains, Phase III (KMG-III): the genomes of soil and plant-associated and newly described type strains.</title>
        <authorList>
            <person name="Whitman W."/>
        </authorList>
    </citation>
    <scope>NUCLEOTIDE SEQUENCE [LARGE SCALE GENOMIC DNA]</scope>
    <source>
        <strain evidence="7 8">325-5</strain>
    </source>
</reference>
<feature type="transmembrane region" description="Helical" evidence="6">
    <location>
        <begin position="226"/>
        <end position="248"/>
    </location>
</feature>
<keyword evidence="4 6" id="KW-1133">Transmembrane helix</keyword>
<feature type="transmembrane region" description="Helical" evidence="6">
    <location>
        <begin position="386"/>
        <end position="403"/>
    </location>
</feature>
<organism evidence="7 8">
    <name type="scientific">Lutibacter oceani</name>
    <dbReference type="NCBI Taxonomy" id="1853311"/>
    <lineage>
        <taxon>Bacteria</taxon>
        <taxon>Pseudomonadati</taxon>
        <taxon>Bacteroidota</taxon>
        <taxon>Flavobacteriia</taxon>
        <taxon>Flavobacteriales</taxon>
        <taxon>Flavobacteriaceae</taxon>
        <taxon>Lutibacter</taxon>
    </lineage>
</organism>
<evidence type="ECO:0000256" key="6">
    <source>
        <dbReference type="SAM" id="Phobius"/>
    </source>
</evidence>
<comment type="caution">
    <text evidence="7">The sequence shown here is derived from an EMBL/GenBank/DDBJ whole genome shotgun (WGS) entry which is preliminary data.</text>
</comment>
<evidence type="ECO:0000256" key="2">
    <source>
        <dbReference type="ARBA" id="ARBA00022475"/>
    </source>
</evidence>
<dbReference type="Gene3D" id="1.20.1740.10">
    <property type="entry name" value="Amino acid/polyamine transporter I"/>
    <property type="match status" value="1"/>
</dbReference>
<evidence type="ECO:0000256" key="3">
    <source>
        <dbReference type="ARBA" id="ARBA00022692"/>
    </source>
</evidence>
<evidence type="ECO:0000313" key="7">
    <source>
        <dbReference type="EMBL" id="REE81819.1"/>
    </source>
</evidence>